<proteinExistence type="predicted"/>
<reference evidence="1" key="1">
    <citation type="submission" date="2022-07" db="EMBL/GenBank/DDBJ databases">
        <title>Genome Sequence of Lecanicillium saksenae.</title>
        <authorList>
            <person name="Buettner E."/>
        </authorList>
    </citation>
    <scope>NUCLEOTIDE SEQUENCE</scope>
    <source>
        <strain evidence="1">VT-O1</strain>
    </source>
</reference>
<name>A0ACC1QZG1_9HYPO</name>
<dbReference type="Proteomes" id="UP001148737">
    <property type="component" value="Unassembled WGS sequence"/>
</dbReference>
<organism evidence="1 2">
    <name type="scientific">Lecanicillium saksenae</name>
    <dbReference type="NCBI Taxonomy" id="468837"/>
    <lineage>
        <taxon>Eukaryota</taxon>
        <taxon>Fungi</taxon>
        <taxon>Dikarya</taxon>
        <taxon>Ascomycota</taxon>
        <taxon>Pezizomycotina</taxon>
        <taxon>Sordariomycetes</taxon>
        <taxon>Hypocreomycetidae</taxon>
        <taxon>Hypocreales</taxon>
        <taxon>Cordycipitaceae</taxon>
        <taxon>Lecanicillium</taxon>
    </lineage>
</organism>
<evidence type="ECO:0000313" key="1">
    <source>
        <dbReference type="EMBL" id="KAJ3494359.1"/>
    </source>
</evidence>
<gene>
    <name evidence="1" type="ORF">NLG97_g4131</name>
</gene>
<protein>
    <submittedName>
        <fullName evidence="1">Uncharacterized protein</fullName>
    </submittedName>
</protein>
<sequence length="368" mass="40571">MRAYNAYTKAAESLIFADFISISPCMKLGSFSGGLSDASYMFSPKHMNIDIPAHTNDECVTPLGITCCEPLSAQTDMSAAIFRIRLAELCREAADASPCDFNDVKSVDYNVVLALDQKFNTFRESLPAYLSLDIPHVEGAGHTKRNLQDTSIVKLATHFVILSRLCRLHRPYFMQSARNTRYSFSHRACVAAAQEMLDIRVAMEQTAGGSGVFAGFWTLLNHGFIAALILATDVSFNDASRQAQHRRKQVLDMCAAMERSLEDGFGARMEGVQRNLQTLIATVKRRKGGDTDLPASSQPVALSPVVDRMPTGPEVAAGGFDSFTDIGHLLLDFVDLVPEMDGQQWDSFFENTYEGLGQSTQPWNLRTT</sequence>
<keyword evidence="2" id="KW-1185">Reference proteome</keyword>
<accession>A0ACC1QZG1</accession>
<dbReference type="EMBL" id="JANAKD010000386">
    <property type="protein sequence ID" value="KAJ3494359.1"/>
    <property type="molecule type" value="Genomic_DNA"/>
</dbReference>
<comment type="caution">
    <text evidence="1">The sequence shown here is derived from an EMBL/GenBank/DDBJ whole genome shotgun (WGS) entry which is preliminary data.</text>
</comment>
<evidence type="ECO:0000313" key="2">
    <source>
        <dbReference type="Proteomes" id="UP001148737"/>
    </source>
</evidence>